<keyword evidence="3" id="KW-1185">Reference proteome</keyword>
<protein>
    <recommendedName>
        <fullName evidence="1">Chitin-binding type-2 domain-containing protein</fullName>
    </recommendedName>
</protein>
<accession>A0A2G9T4F7</accession>
<dbReference type="Proteomes" id="UP000230423">
    <property type="component" value="Unassembled WGS sequence"/>
</dbReference>
<evidence type="ECO:0000259" key="1">
    <source>
        <dbReference type="PROSITE" id="PS50940"/>
    </source>
</evidence>
<reference evidence="2 3" key="1">
    <citation type="submission" date="2015-09" db="EMBL/GenBank/DDBJ databases">
        <title>Draft genome of the parasitic nematode Teladorsagia circumcincta isolate WARC Sus (inbred).</title>
        <authorList>
            <person name="Mitreva M."/>
        </authorList>
    </citation>
    <scope>NUCLEOTIDE SEQUENCE [LARGE SCALE GENOMIC DNA]</scope>
    <source>
        <strain evidence="2 3">S</strain>
    </source>
</reference>
<dbReference type="GO" id="GO:0005576">
    <property type="term" value="C:extracellular region"/>
    <property type="evidence" value="ECO:0007669"/>
    <property type="project" value="InterPro"/>
</dbReference>
<dbReference type="InterPro" id="IPR002557">
    <property type="entry name" value="Chitin-bd_dom"/>
</dbReference>
<gene>
    <name evidence="2" type="ORF">TELCIR_25856</name>
</gene>
<dbReference type="PROSITE" id="PS50940">
    <property type="entry name" value="CHIT_BIND_II"/>
    <property type="match status" value="1"/>
</dbReference>
<dbReference type="OrthoDB" id="5877064at2759"/>
<dbReference type="Pfam" id="PF01607">
    <property type="entry name" value="CBM_14"/>
    <property type="match status" value="1"/>
</dbReference>
<dbReference type="EMBL" id="KZ425274">
    <property type="protein sequence ID" value="PIO52831.1"/>
    <property type="molecule type" value="Genomic_DNA"/>
</dbReference>
<sequence length="121" mass="13536">MVWEKARQWKRAQYSLDFNDRVRNTDCHAYPDLPFRLLECSMGQVFDNTQQSCVSPDDVPACRAADEASSTTTSSPSARIDCEGMSDGFFEKEPCSSFFLTCSGGISRILTCPANLVFDQK</sequence>
<proteinExistence type="predicted"/>
<evidence type="ECO:0000313" key="2">
    <source>
        <dbReference type="EMBL" id="PIO52831.1"/>
    </source>
</evidence>
<organism evidence="2 3">
    <name type="scientific">Teladorsagia circumcincta</name>
    <name type="common">Brown stomach worm</name>
    <name type="synonym">Ostertagia circumcincta</name>
    <dbReference type="NCBI Taxonomy" id="45464"/>
    <lineage>
        <taxon>Eukaryota</taxon>
        <taxon>Metazoa</taxon>
        <taxon>Ecdysozoa</taxon>
        <taxon>Nematoda</taxon>
        <taxon>Chromadorea</taxon>
        <taxon>Rhabditida</taxon>
        <taxon>Rhabditina</taxon>
        <taxon>Rhabditomorpha</taxon>
        <taxon>Strongyloidea</taxon>
        <taxon>Trichostrongylidae</taxon>
        <taxon>Teladorsagia</taxon>
    </lineage>
</organism>
<dbReference type="Gene3D" id="3.20.20.80">
    <property type="entry name" value="Glycosidases"/>
    <property type="match status" value="1"/>
</dbReference>
<dbReference type="GO" id="GO:0008061">
    <property type="term" value="F:chitin binding"/>
    <property type="evidence" value="ECO:0007669"/>
    <property type="project" value="InterPro"/>
</dbReference>
<feature type="domain" description="Chitin-binding type-2" evidence="1">
    <location>
        <begin position="79"/>
        <end position="121"/>
    </location>
</feature>
<dbReference type="InterPro" id="IPR036508">
    <property type="entry name" value="Chitin-bd_dom_sf"/>
</dbReference>
<dbReference type="AlphaFoldDB" id="A0A2G9T4F7"/>
<dbReference type="SUPFAM" id="SSF57625">
    <property type="entry name" value="Invertebrate chitin-binding proteins"/>
    <property type="match status" value="1"/>
</dbReference>
<evidence type="ECO:0000313" key="3">
    <source>
        <dbReference type="Proteomes" id="UP000230423"/>
    </source>
</evidence>
<name>A0A2G9T4F7_TELCI</name>